<dbReference type="Pfam" id="PF07717">
    <property type="entry name" value="OB_NTP_bind"/>
    <property type="match status" value="1"/>
</dbReference>
<dbReference type="SUPFAM" id="SSF52540">
    <property type="entry name" value="P-loop containing nucleoside triphosphate hydrolases"/>
    <property type="match status" value="1"/>
</dbReference>
<keyword evidence="4" id="KW-0067">ATP-binding</keyword>
<evidence type="ECO:0000256" key="2">
    <source>
        <dbReference type="ARBA" id="ARBA00022801"/>
    </source>
</evidence>
<dbReference type="SMART" id="SM00490">
    <property type="entry name" value="HELICc"/>
    <property type="match status" value="1"/>
</dbReference>
<evidence type="ECO:0000256" key="5">
    <source>
        <dbReference type="SAM" id="MobiDB-lite"/>
    </source>
</evidence>
<keyword evidence="1" id="KW-0547">Nucleotide-binding</keyword>
<feature type="domain" description="Helicase ATP-binding" evidence="6">
    <location>
        <begin position="91"/>
        <end position="254"/>
    </location>
</feature>
<dbReference type="CDD" id="cd18791">
    <property type="entry name" value="SF2_C_RHA"/>
    <property type="match status" value="1"/>
</dbReference>
<dbReference type="EMBL" id="JAUSSK010000005">
    <property type="protein sequence ID" value="MDQ0011291.1"/>
    <property type="molecule type" value="Genomic_DNA"/>
</dbReference>
<accession>A0ABT9T1Y3</accession>
<sequence length="1345" mass="149825">MSTSTRPARPSSPDPRLRELRAALAQVTSRDFGRLLGRWRALSRKPDPARVEALAADIANSTARRTARAASKPPVTVDASLPIAARADDIVKLIREHQVVVIAGETGSGKTTQLPKLCLAAGRGEAGLIGCTQPRRLAARSVAVRVAEELGTPIGDKVGFQVRFTEKVSDQALVKFMTDGILLAETQSDPWLSAYDTIIIDEAHERSLNIDFLLGYLKRLAARRPELKIIVTSATIDTERFAAHFEGAPIVTVEGRTYPVEVRYRPPGERGEGNISQQIADAMDEITREDPRGDVLVFLPGEREIRDTHLLLSRKTYRETEVLALYARLSANEQDRVFRPGTKRRIVLATNVAETSLTVPRIRYVVDSGTARVKRYSQRGQLERLHVEPISQAAANQRKGRCGRVGPGICYRLYDEAEFTLRPEYTDPELLRSSLANVILRMLALDLGEVEDFPFLDAPDPRVVADGYRRLAEIGAIDDGRRLTGVGRTVARLPIDVQLARMLVEARRLGSLAEITTIVAFLSIQDPRERPPEARGQADAAHAQFADPKSDFVGVLNLWKGYLDSAEELTSSKLRDWCSRHFLSFMRMREWRELHRQLVLVIRDLGWSTVSAQAEPTPAEESGSVGADPVRDGGRRPARIADRVRSHEAGKPENGKRAPASPPQGDALFEAVHRSLLAGMPTQIGHKDEKGVFRGTRERRFQVFPGSALAKAPPAWVFAAQIIDIGGRIWAMMCARIDPAWVETQAAHLVRATARNAHWSRKRGTVIAYEQVTLFGLVLVERRPVTFHKQDPRLAHEIFVREALVRADIDSRADFVRANARVLEQAHDIEAKQRRAGLLRADEALAAFFDGKLPEEIADARALDAWYRKASPGEQAALRWTLADVMDNGAGLDPKAFPASLDIGQHRYRLEYRFVPGDPADGVTIQVPLAFLNALPAARGEWLVAGLLADKVAELIRSLPKALRRNFVPAPDFARAFAEAEGPRDEPLARALAAFLKRTTGVEVDAAAFADAELPPHLLMRYRVHDEDGRTVAEGRDLAEIRARWEGKAREAFSRKTDVELTREDIVAWDFETIPREVRSEAGLKAYPALVDLGEAVALRVFERADEAAEAHLAGVERLLRQALAPEFKRARRQLPIANALSLKYAPLGSIDGLREDLVEGGFEDLVADRRLDARTQGEFEALRVELGRELFGAAMARQKLAEPIIEAQAELKPWMDPPLMGFAKASYDDLREQLAALLQPGFLRELPLARLGHYPRYLKAMRLRGERLRQDPARDQSRMLQVLPYWRALLNAGGTALNDRTWDELRWLLEEWRVSLFAQELKTAEPVSAKRLARALETAQAATR</sequence>
<evidence type="ECO:0000256" key="3">
    <source>
        <dbReference type="ARBA" id="ARBA00022806"/>
    </source>
</evidence>
<dbReference type="GO" id="GO:0016787">
    <property type="term" value="F:hydrolase activity"/>
    <property type="evidence" value="ECO:0007669"/>
    <property type="project" value="UniProtKB-KW"/>
</dbReference>
<dbReference type="Pfam" id="PF00270">
    <property type="entry name" value="DEAD"/>
    <property type="match status" value="1"/>
</dbReference>
<dbReference type="Pfam" id="PF00271">
    <property type="entry name" value="Helicase_C"/>
    <property type="match status" value="1"/>
</dbReference>
<keyword evidence="9" id="KW-1185">Reference proteome</keyword>
<dbReference type="Gene3D" id="3.40.50.300">
    <property type="entry name" value="P-loop containing nucleotide triphosphate hydrolases"/>
    <property type="match status" value="2"/>
</dbReference>
<dbReference type="NCBIfam" id="TIGR01967">
    <property type="entry name" value="DEAH_box_HrpA"/>
    <property type="match status" value="1"/>
</dbReference>
<dbReference type="PANTHER" id="PTHR18934">
    <property type="entry name" value="ATP-DEPENDENT RNA HELICASE"/>
    <property type="match status" value="1"/>
</dbReference>
<dbReference type="SMART" id="SM00382">
    <property type="entry name" value="AAA"/>
    <property type="match status" value="1"/>
</dbReference>
<evidence type="ECO:0000256" key="4">
    <source>
        <dbReference type="ARBA" id="ARBA00022840"/>
    </source>
</evidence>
<keyword evidence="3 8" id="KW-0347">Helicase</keyword>
<dbReference type="InterPro" id="IPR003593">
    <property type="entry name" value="AAA+_ATPase"/>
</dbReference>
<evidence type="ECO:0000313" key="9">
    <source>
        <dbReference type="Proteomes" id="UP001237737"/>
    </source>
</evidence>
<dbReference type="InterPro" id="IPR011709">
    <property type="entry name" value="DEAD-box_helicase_OB_fold"/>
</dbReference>
<dbReference type="Pfam" id="PF11898">
    <property type="entry name" value="DUF3418"/>
    <property type="match status" value="1"/>
</dbReference>
<dbReference type="PROSITE" id="PS51194">
    <property type="entry name" value="HELICASE_CTER"/>
    <property type="match status" value="1"/>
</dbReference>
<dbReference type="Gene3D" id="1.20.120.1080">
    <property type="match status" value="1"/>
</dbReference>
<keyword evidence="2 8" id="KW-0378">Hydrolase</keyword>
<dbReference type="InterPro" id="IPR024590">
    <property type="entry name" value="HrpA_C"/>
</dbReference>
<feature type="compositionally biased region" description="Basic and acidic residues" evidence="5">
    <location>
        <begin position="629"/>
        <end position="656"/>
    </location>
</feature>
<protein>
    <submittedName>
        <fullName evidence="8">ATP-dependent helicase HrpA</fullName>
        <ecNumber evidence="8">3.6.4.13</ecNumber>
    </submittedName>
</protein>
<gene>
    <name evidence="8" type="ORF">J2T07_003501</name>
</gene>
<feature type="region of interest" description="Disordered" evidence="5">
    <location>
        <begin position="613"/>
        <end position="664"/>
    </location>
</feature>
<reference evidence="8 9" key="1">
    <citation type="submission" date="2023-07" db="EMBL/GenBank/DDBJ databases">
        <title>Sorghum-associated microbial communities from plants grown in Nebraska, USA.</title>
        <authorList>
            <person name="Schachtman D."/>
        </authorList>
    </citation>
    <scope>NUCLEOTIDE SEQUENCE [LARGE SCALE GENOMIC DNA]</scope>
    <source>
        <strain evidence="8 9">CC60</strain>
    </source>
</reference>
<evidence type="ECO:0000313" key="8">
    <source>
        <dbReference type="EMBL" id="MDQ0011291.1"/>
    </source>
</evidence>
<dbReference type="InterPro" id="IPR027417">
    <property type="entry name" value="P-loop_NTPase"/>
</dbReference>
<dbReference type="InterPro" id="IPR010222">
    <property type="entry name" value="RNA_helicase_HrpA"/>
</dbReference>
<organism evidence="8 9">
    <name type="scientific">Luteibacter jiangsuensis</name>
    <dbReference type="NCBI Taxonomy" id="637577"/>
    <lineage>
        <taxon>Bacteria</taxon>
        <taxon>Pseudomonadati</taxon>
        <taxon>Pseudomonadota</taxon>
        <taxon>Gammaproteobacteria</taxon>
        <taxon>Lysobacterales</taxon>
        <taxon>Rhodanobacteraceae</taxon>
        <taxon>Luteibacter</taxon>
    </lineage>
</organism>
<dbReference type="InterPro" id="IPR001650">
    <property type="entry name" value="Helicase_C-like"/>
</dbReference>
<evidence type="ECO:0000259" key="7">
    <source>
        <dbReference type="PROSITE" id="PS51194"/>
    </source>
</evidence>
<dbReference type="GO" id="GO:0003724">
    <property type="term" value="F:RNA helicase activity"/>
    <property type="evidence" value="ECO:0007669"/>
    <property type="project" value="UniProtKB-EC"/>
</dbReference>
<dbReference type="SMART" id="SM00487">
    <property type="entry name" value="DEXDc"/>
    <property type="match status" value="1"/>
</dbReference>
<evidence type="ECO:0000259" key="6">
    <source>
        <dbReference type="PROSITE" id="PS51192"/>
    </source>
</evidence>
<proteinExistence type="predicted"/>
<name>A0ABT9T1Y3_9GAMM</name>
<dbReference type="RefSeq" id="WP_306851644.1">
    <property type="nucleotide sequence ID" value="NZ_JAUSSK010000005.1"/>
</dbReference>
<comment type="caution">
    <text evidence="8">The sequence shown here is derived from an EMBL/GenBank/DDBJ whole genome shotgun (WGS) entry which is preliminary data.</text>
</comment>
<dbReference type="InterPro" id="IPR011545">
    <property type="entry name" value="DEAD/DEAH_box_helicase_dom"/>
</dbReference>
<dbReference type="InterPro" id="IPR007502">
    <property type="entry name" value="Helicase-assoc_dom"/>
</dbReference>
<dbReference type="Proteomes" id="UP001237737">
    <property type="component" value="Unassembled WGS sequence"/>
</dbReference>
<dbReference type="PROSITE" id="PS51192">
    <property type="entry name" value="HELICASE_ATP_BIND_1"/>
    <property type="match status" value="1"/>
</dbReference>
<feature type="domain" description="Helicase C-terminal" evidence="7">
    <location>
        <begin position="278"/>
        <end position="446"/>
    </location>
</feature>
<dbReference type="PANTHER" id="PTHR18934:SF99">
    <property type="entry name" value="ATP-DEPENDENT RNA HELICASE DHX37-RELATED"/>
    <property type="match status" value="1"/>
</dbReference>
<dbReference type="SMART" id="SM00847">
    <property type="entry name" value="HA2"/>
    <property type="match status" value="1"/>
</dbReference>
<dbReference type="InterPro" id="IPR014001">
    <property type="entry name" value="Helicase_ATP-bd"/>
</dbReference>
<dbReference type="Pfam" id="PF21010">
    <property type="entry name" value="HA2_C"/>
    <property type="match status" value="1"/>
</dbReference>
<evidence type="ECO:0000256" key="1">
    <source>
        <dbReference type="ARBA" id="ARBA00022741"/>
    </source>
</evidence>
<dbReference type="EC" id="3.6.4.13" evidence="8"/>